<evidence type="ECO:0000313" key="3">
    <source>
        <dbReference type="Proteomes" id="UP000054558"/>
    </source>
</evidence>
<feature type="compositionally biased region" description="Basic and acidic residues" evidence="1">
    <location>
        <begin position="380"/>
        <end position="395"/>
    </location>
</feature>
<feature type="compositionally biased region" description="Basic and acidic residues" evidence="1">
    <location>
        <begin position="1"/>
        <end position="26"/>
    </location>
</feature>
<sequence>MAGGKRKAEEELDRGDGYKNGVRDAEVPSTGPKAPDSSRKADCLTTVTALNTQFASWIQKQQQDRPFDLWRTGAQDYLRHAEKILSDFHDVVDWISSTSGQNGSTTETAEQPEVSKAPETKTPPADAPAFKGWGKFENENGKKPAANGASQEQGKAFAWAPAGKSGDLSASHKPGDWGGVFPGLAFGKKDEGFGGFTAGEKSKTDTGGSALPGWGSGFNTSSKGEKEAEGMEVGFKAGDKRSAFKFPMGGASEGPKTAPTFTTSLFGQPASTPGTSAAVAPSPLFTVPPFQPSSLSAPPTTGGKSASGETPKTGPQTAPVFSVPKFPSLVQAALVPAIKTSVTPGAFDWAAGFKNPVPKSGAAPSFALPGAKALAGGAEEEGKKEGAEKEKKGEEEAGEGEAPSEPPSPSFKAAEEEGVENVFDTPIKVYKKGPGPDGKWEDQGTGSLMLKRDKGAALKSKEANARIVFRNPGGKVLLNARLYVGMKLELGKDVVNTILQTTETSTPTKGGDAEKPAETVTEVVTRLYAFKRPKQGGMASEELKAALERQVPSEDASNAKS</sequence>
<feature type="compositionally biased region" description="Polar residues" evidence="1">
    <location>
        <begin position="292"/>
        <end position="316"/>
    </location>
</feature>
<dbReference type="EMBL" id="DF236980">
    <property type="protein sequence ID" value="GAQ79498.1"/>
    <property type="molecule type" value="Genomic_DNA"/>
</dbReference>
<feature type="region of interest" description="Disordered" evidence="1">
    <location>
        <begin position="95"/>
        <end position="154"/>
    </location>
</feature>
<organism evidence="2 3">
    <name type="scientific">Klebsormidium nitens</name>
    <name type="common">Green alga</name>
    <name type="synonym">Ulothrix nitens</name>
    <dbReference type="NCBI Taxonomy" id="105231"/>
    <lineage>
        <taxon>Eukaryota</taxon>
        <taxon>Viridiplantae</taxon>
        <taxon>Streptophyta</taxon>
        <taxon>Klebsormidiophyceae</taxon>
        <taxon>Klebsormidiales</taxon>
        <taxon>Klebsormidiaceae</taxon>
        <taxon>Klebsormidium</taxon>
    </lineage>
</organism>
<feature type="region of interest" description="Disordered" evidence="1">
    <location>
        <begin position="373"/>
        <end position="446"/>
    </location>
</feature>
<dbReference type="OrthoDB" id="185618at2759"/>
<name>A0A1Y1HUH1_KLENI</name>
<reference evidence="2 3" key="1">
    <citation type="journal article" date="2014" name="Nat. Commun.">
        <title>Klebsormidium flaccidum genome reveals primary factors for plant terrestrial adaptation.</title>
        <authorList>
            <person name="Hori K."/>
            <person name="Maruyama F."/>
            <person name="Fujisawa T."/>
            <person name="Togashi T."/>
            <person name="Yamamoto N."/>
            <person name="Seo M."/>
            <person name="Sato S."/>
            <person name="Yamada T."/>
            <person name="Mori H."/>
            <person name="Tajima N."/>
            <person name="Moriyama T."/>
            <person name="Ikeuchi M."/>
            <person name="Watanabe M."/>
            <person name="Wada H."/>
            <person name="Kobayashi K."/>
            <person name="Saito M."/>
            <person name="Masuda T."/>
            <person name="Sasaki-Sekimoto Y."/>
            <person name="Mashiguchi K."/>
            <person name="Awai K."/>
            <person name="Shimojima M."/>
            <person name="Masuda S."/>
            <person name="Iwai M."/>
            <person name="Nobusawa T."/>
            <person name="Narise T."/>
            <person name="Kondo S."/>
            <person name="Saito H."/>
            <person name="Sato R."/>
            <person name="Murakawa M."/>
            <person name="Ihara Y."/>
            <person name="Oshima-Yamada Y."/>
            <person name="Ohtaka K."/>
            <person name="Satoh M."/>
            <person name="Sonobe K."/>
            <person name="Ishii M."/>
            <person name="Ohtani R."/>
            <person name="Kanamori-Sato M."/>
            <person name="Honoki R."/>
            <person name="Miyazaki D."/>
            <person name="Mochizuki H."/>
            <person name="Umetsu J."/>
            <person name="Higashi K."/>
            <person name="Shibata D."/>
            <person name="Kamiya Y."/>
            <person name="Sato N."/>
            <person name="Nakamura Y."/>
            <person name="Tabata S."/>
            <person name="Ida S."/>
            <person name="Kurokawa K."/>
            <person name="Ohta H."/>
        </authorList>
    </citation>
    <scope>NUCLEOTIDE SEQUENCE [LARGE SCALE GENOMIC DNA]</scope>
    <source>
        <strain evidence="2 3">NIES-2285</strain>
    </source>
</reference>
<feature type="region of interest" description="Disordered" evidence="1">
    <location>
        <begin position="535"/>
        <end position="561"/>
    </location>
</feature>
<feature type="region of interest" description="Disordered" evidence="1">
    <location>
        <begin position="1"/>
        <end position="41"/>
    </location>
</feature>
<dbReference type="Gene3D" id="2.30.29.30">
    <property type="entry name" value="Pleckstrin-homology domain (PH domain)/Phosphotyrosine-binding domain (PTB)"/>
    <property type="match status" value="1"/>
</dbReference>
<evidence type="ECO:0000313" key="2">
    <source>
        <dbReference type="EMBL" id="GAQ79498.1"/>
    </source>
</evidence>
<feature type="region of interest" description="Disordered" evidence="1">
    <location>
        <begin position="246"/>
        <end position="322"/>
    </location>
</feature>
<dbReference type="OMA" id="QKKTTPF"/>
<feature type="region of interest" description="Disordered" evidence="1">
    <location>
        <begin position="196"/>
        <end position="231"/>
    </location>
</feature>
<protein>
    <submittedName>
        <fullName evidence="2">Pleckstrin homology domain superfamily protein</fullName>
    </submittedName>
</protein>
<keyword evidence="3" id="KW-1185">Reference proteome</keyword>
<dbReference type="InterPro" id="IPR011993">
    <property type="entry name" value="PH-like_dom_sf"/>
</dbReference>
<feature type="compositionally biased region" description="Polar residues" evidence="1">
    <location>
        <begin position="95"/>
        <end position="109"/>
    </location>
</feature>
<dbReference type="SUPFAM" id="SSF50729">
    <property type="entry name" value="PH domain-like"/>
    <property type="match status" value="1"/>
</dbReference>
<gene>
    <name evidence="2" type="ORF">KFL_000310480</name>
</gene>
<proteinExistence type="predicted"/>
<accession>A0A1Y1HUH1</accession>
<feature type="compositionally biased region" description="Polar residues" evidence="1">
    <location>
        <begin position="259"/>
        <end position="275"/>
    </location>
</feature>
<dbReference type="AlphaFoldDB" id="A0A1Y1HUH1"/>
<evidence type="ECO:0000256" key="1">
    <source>
        <dbReference type="SAM" id="MobiDB-lite"/>
    </source>
</evidence>
<dbReference type="STRING" id="105231.A0A1Y1HUH1"/>
<dbReference type="Proteomes" id="UP000054558">
    <property type="component" value="Unassembled WGS sequence"/>
</dbReference>